<reference evidence="1" key="1">
    <citation type="journal article" date="2019" name="bioRxiv">
        <title>The Genome of the Zebra Mussel, Dreissena polymorpha: A Resource for Invasive Species Research.</title>
        <authorList>
            <person name="McCartney M.A."/>
            <person name="Auch B."/>
            <person name="Kono T."/>
            <person name="Mallez S."/>
            <person name="Zhang Y."/>
            <person name="Obille A."/>
            <person name="Becker A."/>
            <person name="Abrahante J.E."/>
            <person name="Garbe J."/>
            <person name="Badalamenti J.P."/>
            <person name="Herman A."/>
            <person name="Mangelson H."/>
            <person name="Liachko I."/>
            <person name="Sullivan S."/>
            <person name="Sone E.D."/>
            <person name="Koren S."/>
            <person name="Silverstein K.A.T."/>
            <person name="Beckman K.B."/>
            <person name="Gohl D.M."/>
        </authorList>
    </citation>
    <scope>NUCLEOTIDE SEQUENCE</scope>
    <source>
        <strain evidence="1">Duluth1</strain>
        <tissue evidence="1">Whole animal</tissue>
    </source>
</reference>
<dbReference type="AlphaFoldDB" id="A0A9D4DXR8"/>
<dbReference type="Proteomes" id="UP000828390">
    <property type="component" value="Unassembled WGS sequence"/>
</dbReference>
<keyword evidence="2" id="KW-1185">Reference proteome</keyword>
<proteinExistence type="predicted"/>
<reference evidence="1" key="2">
    <citation type="submission" date="2020-11" db="EMBL/GenBank/DDBJ databases">
        <authorList>
            <person name="McCartney M.A."/>
            <person name="Auch B."/>
            <person name="Kono T."/>
            <person name="Mallez S."/>
            <person name="Becker A."/>
            <person name="Gohl D.M."/>
            <person name="Silverstein K.A.T."/>
            <person name="Koren S."/>
            <person name="Bechman K.B."/>
            <person name="Herman A."/>
            <person name="Abrahante J.E."/>
            <person name="Garbe J."/>
        </authorList>
    </citation>
    <scope>NUCLEOTIDE SEQUENCE</scope>
    <source>
        <strain evidence="1">Duluth1</strain>
        <tissue evidence="1">Whole animal</tissue>
    </source>
</reference>
<dbReference type="InterPro" id="IPR011042">
    <property type="entry name" value="6-blade_b-propeller_TolB-like"/>
</dbReference>
<comment type="caution">
    <text evidence="1">The sequence shown here is derived from an EMBL/GenBank/DDBJ whole genome shotgun (WGS) entry which is preliminary data.</text>
</comment>
<dbReference type="EMBL" id="JAIWYP010000009">
    <property type="protein sequence ID" value="KAH3768152.1"/>
    <property type="molecule type" value="Genomic_DNA"/>
</dbReference>
<dbReference type="SUPFAM" id="SSF101898">
    <property type="entry name" value="NHL repeat"/>
    <property type="match status" value="1"/>
</dbReference>
<accession>A0A9D4DXR8</accession>
<organism evidence="1 2">
    <name type="scientific">Dreissena polymorpha</name>
    <name type="common">Zebra mussel</name>
    <name type="synonym">Mytilus polymorpha</name>
    <dbReference type="NCBI Taxonomy" id="45954"/>
    <lineage>
        <taxon>Eukaryota</taxon>
        <taxon>Metazoa</taxon>
        <taxon>Spiralia</taxon>
        <taxon>Lophotrochozoa</taxon>
        <taxon>Mollusca</taxon>
        <taxon>Bivalvia</taxon>
        <taxon>Autobranchia</taxon>
        <taxon>Heteroconchia</taxon>
        <taxon>Euheterodonta</taxon>
        <taxon>Imparidentia</taxon>
        <taxon>Neoheterodontei</taxon>
        <taxon>Myida</taxon>
        <taxon>Dreissenoidea</taxon>
        <taxon>Dreissenidae</taxon>
        <taxon>Dreissena</taxon>
    </lineage>
</organism>
<evidence type="ECO:0000313" key="2">
    <source>
        <dbReference type="Proteomes" id="UP000828390"/>
    </source>
</evidence>
<evidence type="ECO:0000313" key="1">
    <source>
        <dbReference type="EMBL" id="KAH3768152.1"/>
    </source>
</evidence>
<sequence>MRCTVSPTGDKIIVINSVHDKVLTLARDGSVLCTFTDPDLKWPLAIHVTAQGQVLVCGQHSNTLLQLDGEGRKKLATLATSRDGLKYIWSVCYNRSTASIIVAQFDEKIRVFKVQ</sequence>
<name>A0A9D4DXR8_DREPO</name>
<gene>
    <name evidence="1" type="ORF">DPMN_169364</name>
</gene>
<protein>
    <submittedName>
        <fullName evidence="1">Uncharacterized protein</fullName>
    </submittedName>
</protein>
<dbReference type="Gene3D" id="2.120.10.30">
    <property type="entry name" value="TolB, C-terminal domain"/>
    <property type="match status" value="1"/>
</dbReference>